<keyword evidence="4" id="KW-0862">Zinc</keyword>
<evidence type="ECO:0000259" key="7">
    <source>
        <dbReference type="PROSITE" id="PS50157"/>
    </source>
</evidence>
<reference evidence="8 9" key="1">
    <citation type="journal article" date="2023" name="Sci. Data">
        <title>Genome assembly of the Korean intertidal mud-creeper Batillaria attramentaria.</title>
        <authorList>
            <person name="Patra A.K."/>
            <person name="Ho P.T."/>
            <person name="Jun S."/>
            <person name="Lee S.J."/>
            <person name="Kim Y."/>
            <person name="Won Y.J."/>
        </authorList>
    </citation>
    <scope>NUCLEOTIDE SEQUENCE [LARGE SCALE GENOMIC DNA]</scope>
    <source>
        <strain evidence="8">Wonlab-2016</strain>
    </source>
</reference>
<dbReference type="SUPFAM" id="SSF57667">
    <property type="entry name" value="beta-beta-alpha zinc fingers"/>
    <property type="match status" value="5"/>
</dbReference>
<feature type="region of interest" description="Disordered" evidence="6">
    <location>
        <begin position="140"/>
        <end position="183"/>
    </location>
</feature>
<feature type="domain" description="C2H2-type" evidence="7">
    <location>
        <begin position="342"/>
        <end position="365"/>
    </location>
</feature>
<organism evidence="8 9">
    <name type="scientific">Batillaria attramentaria</name>
    <dbReference type="NCBI Taxonomy" id="370345"/>
    <lineage>
        <taxon>Eukaryota</taxon>
        <taxon>Metazoa</taxon>
        <taxon>Spiralia</taxon>
        <taxon>Lophotrochozoa</taxon>
        <taxon>Mollusca</taxon>
        <taxon>Gastropoda</taxon>
        <taxon>Caenogastropoda</taxon>
        <taxon>Sorbeoconcha</taxon>
        <taxon>Cerithioidea</taxon>
        <taxon>Batillariidae</taxon>
        <taxon>Batillaria</taxon>
    </lineage>
</organism>
<dbReference type="InterPro" id="IPR013087">
    <property type="entry name" value="Znf_C2H2_type"/>
</dbReference>
<dbReference type="AlphaFoldDB" id="A0ABD0L2R3"/>
<feature type="domain" description="C2H2-type" evidence="7">
    <location>
        <begin position="286"/>
        <end position="314"/>
    </location>
</feature>
<evidence type="ECO:0000256" key="6">
    <source>
        <dbReference type="SAM" id="MobiDB-lite"/>
    </source>
</evidence>
<dbReference type="EMBL" id="JACVVK020000089">
    <property type="protein sequence ID" value="KAK7493829.1"/>
    <property type="molecule type" value="Genomic_DNA"/>
</dbReference>
<feature type="domain" description="C2H2-type" evidence="7">
    <location>
        <begin position="490"/>
        <end position="517"/>
    </location>
</feature>
<dbReference type="Gene3D" id="3.30.160.60">
    <property type="entry name" value="Classic Zinc Finger"/>
    <property type="match status" value="6"/>
</dbReference>
<evidence type="ECO:0000256" key="2">
    <source>
        <dbReference type="ARBA" id="ARBA00022737"/>
    </source>
</evidence>
<dbReference type="SMART" id="SM00355">
    <property type="entry name" value="ZnF_C2H2"/>
    <property type="match status" value="10"/>
</dbReference>
<dbReference type="PANTHER" id="PTHR24379">
    <property type="entry name" value="KRAB AND ZINC FINGER DOMAIN-CONTAINING"/>
    <property type="match status" value="1"/>
</dbReference>
<dbReference type="InterPro" id="IPR036236">
    <property type="entry name" value="Znf_C2H2_sf"/>
</dbReference>
<keyword evidence="2" id="KW-0677">Repeat</keyword>
<evidence type="ECO:0000313" key="9">
    <source>
        <dbReference type="Proteomes" id="UP001519460"/>
    </source>
</evidence>
<dbReference type="Pfam" id="PF12171">
    <property type="entry name" value="zf-C2H2_jaz"/>
    <property type="match status" value="1"/>
</dbReference>
<feature type="compositionally biased region" description="Polar residues" evidence="6">
    <location>
        <begin position="161"/>
        <end position="180"/>
    </location>
</feature>
<feature type="domain" description="C2H2-type" evidence="7">
    <location>
        <begin position="229"/>
        <end position="257"/>
    </location>
</feature>
<dbReference type="Proteomes" id="UP001519460">
    <property type="component" value="Unassembled WGS sequence"/>
</dbReference>
<proteinExistence type="predicted"/>
<dbReference type="PROSITE" id="PS50157">
    <property type="entry name" value="ZINC_FINGER_C2H2_2"/>
    <property type="match status" value="9"/>
</dbReference>
<evidence type="ECO:0000256" key="4">
    <source>
        <dbReference type="ARBA" id="ARBA00022833"/>
    </source>
</evidence>
<dbReference type="Pfam" id="PF00096">
    <property type="entry name" value="zf-C2H2"/>
    <property type="match status" value="4"/>
</dbReference>
<keyword evidence="1" id="KW-0479">Metal-binding</keyword>
<feature type="domain" description="C2H2-type" evidence="7">
    <location>
        <begin position="257"/>
        <end position="285"/>
    </location>
</feature>
<comment type="caution">
    <text evidence="8">The sequence shown here is derived from an EMBL/GenBank/DDBJ whole genome shotgun (WGS) entry which is preliminary data.</text>
</comment>
<evidence type="ECO:0000256" key="5">
    <source>
        <dbReference type="PROSITE-ProRule" id="PRU00042"/>
    </source>
</evidence>
<feature type="domain" description="C2H2-type" evidence="7">
    <location>
        <begin position="462"/>
        <end position="489"/>
    </location>
</feature>
<name>A0ABD0L2R3_9CAEN</name>
<dbReference type="PANTHER" id="PTHR24379:SF121">
    <property type="entry name" value="C2H2-TYPE DOMAIN-CONTAINING PROTEIN"/>
    <property type="match status" value="1"/>
</dbReference>
<keyword evidence="3 5" id="KW-0863">Zinc-finger</keyword>
<evidence type="ECO:0000256" key="1">
    <source>
        <dbReference type="ARBA" id="ARBA00022723"/>
    </source>
</evidence>
<accession>A0ABD0L2R3</accession>
<evidence type="ECO:0000313" key="8">
    <source>
        <dbReference type="EMBL" id="KAK7493829.1"/>
    </source>
</evidence>
<feature type="domain" description="C2H2-type" evidence="7">
    <location>
        <begin position="314"/>
        <end position="341"/>
    </location>
</feature>
<dbReference type="PROSITE" id="PS00028">
    <property type="entry name" value="ZINC_FINGER_C2H2_1"/>
    <property type="match status" value="8"/>
</dbReference>
<evidence type="ECO:0000256" key="3">
    <source>
        <dbReference type="ARBA" id="ARBA00022771"/>
    </source>
</evidence>
<sequence>MSGGGTVKSYSAQNLEAADKWYTCCVCCKQVSPLDATPLRLCGRNTLCGKTCAQVFVQYASFVQGFVLGKVLSVFQVDVKPLDHPEQEPDVKFEPHSENDTFSMQSVNTDLPLSVFAHALSPHTDSTSVPLVHADVSASASVSSNNSETQQSRQPRHLRSSKQSTCETGKSSGQLNSGPVSGQCVAGSYRTGRSCRQKLLSVSAIGCVEKQRDQNLVTQNETEGKRKRSTCLHCGAEFSSARALRSHTKRKHKKDVKLCRICGKGCSGQVGLTLHMYNRHKGEKANECNVCSERFPYAADLDRHMTLVHGQERGICHICGKHFRYRHTLKAHIKAHSGIRGFVCELCGKGFLRHNNLLTHKNTVHFCRVCKRRLSSSQCPNHPRPTVREILKKPKSAAAETLSVLHCRECNTNLENVELFEAHRREHRLQHQRPHHCQVCGKRFKTSAGLSAHAQQHKEKRFQCDLCQKTFTYKCNMETHRKIHVEGRPFECEFCNKKFKTEIVLQRHKAAHIEQRQYKCYVCGKGLTRLDTYKRHLVKIHPGAETLN</sequence>
<feature type="domain" description="C2H2-type" evidence="7">
    <location>
        <begin position="518"/>
        <end position="546"/>
    </location>
</feature>
<dbReference type="GO" id="GO:0008270">
    <property type="term" value="F:zinc ion binding"/>
    <property type="evidence" value="ECO:0007669"/>
    <property type="project" value="UniProtKB-KW"/>
</dbReference>
<keyword evidence="9" id="KW-1185">Reference proteome</keyword>
<dbReference type="InterPro" id="IPR022755">
    <property type="entry name" value="Znf_C2H2_jaz"/>
</dbReference>
<feature type="domain" description="C2H2-type" evidence="7">
    <location>
        <begin position="435"/>
        <end position="462"/>
    </location>
</feature>
<gene>
    <name evidence="8" type="ORF">BaRGS_00014970</name>
</gene>
<protein>
    <recommendedName>
        <fullName evidence="7">C2H2-type domain-containing protein</fullName>
    </recommendedName>
</protein>